<evidence type="ECO:0000313" key="7">
    <source>
        <dbReference type="EMBL" id="RCL45324.1"/>
    </source>
</evidence>
<evidence type="ECO:0000256" key="1">
    <source>
        <dbReference type="ARBA" id="ARBA00000971"/>
    </source>
</evidence>
<dbReference type="PANTHER" id="PTHR10516:SF443">
    <property type="entry name" value="FK506-BINDING PROTEIN 59-RELATED"/>
    <property type="match status" value="1"/>
</dbReference>
<evidence type="ECO:0000256" key="3">
    <source>
        <dbReference type="ARBA" id="ARBA00023235"/>
    </source>
</evidence>
<organism evidence="7 8">
    <name type="scientific">SAR86 cluster bacterium</name>
    <dbReference type="NCBI Taxonomy" id="2030880"/>
    <lineage>
        <taxon>Bacteria</taxon>
        <taxon>Pseudomonadati</taxon>
        <taxon>Pseudomonadota</taxon>
        <taxon>Gammaproteobacteria</taxon>
        <taxon>SAR86 cluster</taxon>
    </lineage>
</organism>
<comment type="catalytic activity">
    <reaction evidence="1 4 5">
        <text>[protein]-peptidylproline (omega=180) = [protein]-peptidylproline (omega=0)</text>
        <dbReference type="Rhea" id="RHEA:16237"/>
        <dbReference type="Rhea" id="RHEA-COMP:10747"/>
        <dbReference type="Rhea" id="RHEA-COMP:10748"/>
        <dbReference type="ChEBI" id="CHEBI:83833"/>
        <dbReference type="ChEBI" id="CHEBI:83834"/>
        <dbReference type="EC" id="5.2.1.8"/>
    </reaction>
</comment>
<dbReference type="EC" id="5.2.1.8" evidence="5"/>
<dbReference type="PROSITE" id="PS51257">
    <property type="entry name" value="PROKAR_LIPOPROTEIN"/>
    <property type="match status" value="1"/>
</dbReference>
<dbReference type="SUPFAM" id="SSF54534">
    <property type="entry name" value="FKBP-like"/>
    <property type="match status" value="1"/>
</dbReference>
<proteinExistence type="inferred from homology"/>
<dbReference type="Proteomes" id="UP000252915">
    <property type="component" value="Unassembled WGS sequence"/>
</dbReference>
<comment type="caution">
    <text evidence="7">The sequence shown here is derived from an EMBL/GenBank/DDBJ whole genome shotgun (WGS) entry which is preliminary data.</text>
</comment>
<dbReference type="Pfam" id="PF00254">
    <property type="entry name" value="FKBP_C"/>
    <property type="match status" value="1"/>
</dbReference>
<dbReference type="PROSITE" id="PS50059">
    <property type="entry name" value="FKBP_PPIASE"/>
    <property type="match status" value="1"/>
</dbReference>
<dbReference type="InterPro" id="IPR046357">
    <property type="entry name" value="PPIase_dom_sf"/>
</dbReference>
<evidence type="ECO:0000313" key="8">
    <source>
        <dbReference type="Proteomes" id="UP000252915"/>
    </source>
</evidence>
<dbReference type="InterPro" id="IPR001179">
    <property type="entry name" value="PPIase_FKBP_dom"/>
</dbReference>
<dbReference type="InterPro" id="IPR050689">
    <property type="entry name" value="FKBP-type_PPIase"/>
</dbReference>
<dbReference type="EMBL" id="QOPI01000003">
    <property type="protein sequence ID" value="RCL45324.1"/>
    <property type="molecule type" value="Genomic_DNA"/>
</dbReference>
<name>A0A368C897_9GAMM</name>
<dbReference type="GO" id="GO:0003755">
    <property type="term" value="F:peptidyl-prolyl cis-trans isomerase activity"/>
    <property type="evidence" value="ECO:0007669"/>
    <property type="project" value="UniProtKB-UniRule"/>
</dbReference>
<evidence type="ECO:0000256" key="4">
    <source>
        <dbReference type="PROSITE-ProRule" id="PRU00277"/>
    </source>
</evidence>
<dbReference type="AlphaFoldDB" id="A0A368C897"/>
<reference evidence="7 8" key="1">
    <citation type="journal article" date="2018" name="Microbiome">
        <title>Fine metagenomic profile of the Mediterranean stratified and mixed water columns revealed by assembly and recruitment.</title>
        <authorList>
            <person name="Haro-Moreno J.M."/>
            <person name="Lopez-Perez M."/>
            <person name="De La Torre J.R."/>
            <person name="Picazo A."/>
            <person name="Camacho A."/>
            <person name="Rodriguez-Valera F."/>
        </authorList>
    </citation>
    <scope>NUCLEOTIDE SEQUENCE [LARGE SCALE GENOMIC DNA]</scope>
    <source>
        <strain evidence="7">MED-G78</strain>
    </source>
</reference>
<keyword evidence="2 4" id="KW-0697">Rotamase</keyword>
<evidence type="ECO:0000256" key="2">
    <source>
        <dbReference type="ARBA" id="ARBA00023110"/>
    </source>
</evidence>
<protein>
    <recommendedName>
        <fullName evidence="5">Peptidyl-prolyl cis-trans isomerase</fullName>
        <ecNumber evidence="5">5.2.1.8</ecNumber>
    </recommendedName>
</protein>
<dbReference type="GO" id="GO:0005737">
    <property type="term" value="C:cytoplasm"/>
    <property type="evidence" value="ECO:0007669"/>
    <property type="project" value="TreeGrafter"/>
</dbReference>
<gene>
    <name evidence="7" type="ORF">DBW92_00975</name>
</gene>
<evidence type="ECO:0000259" key="6">
    <source>
        <dbReference type="PROSITE" id="PS50059"/>
    </source>
</evidence>
<dbReference type="Gene3D" id="3.10.50.40">
    <property type="match status" value="1"/>
</dbReference>
<feature type="domain" description="PPIase FKBP-type" evidence="6">
    <location>
        <begin position="76"/>
        <end position="161"/>
    </location>
</feature>
<accession>A0A368C897</accession>
<dbReference type="PANTHER" id="PTHR10516">
    <property type="entry name" value="PEPTIDYL-PROLYL CIS-TRANS ISOMERASE"/>
    <property type="match status" value="1"/>
</dbReference>
<sequence length="161" mass="17936">MRNILQMFTLIILISCSQEETLSIDVPTSTLEKNMLEAEIFLQSNLSQNGVIEVEPGLQYQVLNNGDDGAMKPKPSDKITAHFHGTLLDGTVFWSSVEMNDPLIIKPSQLIPGCQKILPLMQIGDKWKVFIHPDMAYGEEGRPTIPPNSVLTFDIELLAIN</sequence>
<evidence type="ECO:0000256" key="5">
    <source>
        <dbReference type="RuleBase" id="RU003915"/>
    </source>
</evidence>
<keyword evidence="3 4" id="KW-0413">Isomerase</keyword>
<comment type="similarity">
    <text evidence="5">Belongs to the FKBP-type PPIase family.</text>
</comment>